<dbReference type="PANTHER" id="PTHR11306">
    <property type="entry name" value="NIEMANN PICK TYPE C2 PROTEIN NPC2-RELATED"/>
    <property type="match status" value="1"/>
</dbReference>
<evidence type="ECO:0000256" key="2">
    <source>
        <dbReference type="ARBA" id="ARBA00011245"/>
    </source>
</evidence>
<keyword evidence="4" id="KW-0732">Signal</keyword>
<keyword evidence="3" id="KW-0813">Transport</keyword>
<sequence length="178" mass="19684">MLALLLAYLVPTVLASVSDCSSGTSLLQLTSLSFSPDPTVPGQNSTLLLSMKVPEEITNGTTTYSTTYNFIPLKPTTDDLCDTVVCPIIPGSLDTRSSYPIDKTLSGSMTLKIEWKDLTGRQLLCVSVKTKLGDAAKQVALRNRQPKLRLRHNHKKHKKHPMCPNNWYNASLHMNNTR</sequence>
<comment type="subunit">
    <text evidence="2">Monomer.</text>
</comment>
<dbReference type="AlphaFoldDB" id="A0A6C0K829"/>
<organism evidence="7">
    <name type="scientific">viral metagenome</name>
    <dbReference type="NCBI Taxonomy" id="1070528"/>
    <lineage>
        <taxon>unclassified sequences</taxon>
        <taxon>metagenomes</taxon>
        <taxon>organismal metagenomes</taxon>
    </lineage>
</organism>
<evidence type="ECO:0000256" key="5">
    <source>
        <dbReference type="ARBA" id="ARBA00023055"/>
    </source>
</evidence>
<evidence type="ECO:0000256" key="4">
    <source>
        <dbReference type="ARBA" id="ARBA00022729"/>
    </source>
</evidence>
<evidence type="ECO:0000259" key="6">
    <source>
        <dbReference type="SMART" id="SM00737"/>
    </source>
</evidence>
<dbReference type="SMART" id="SM00737">
    <property type="entry name" value="ML"/>
    <property type="match status" value="1"/>
</dbReference>
<dbReference type="PANTHER" id="PTHR11306:SF0">
    <property type="entry name" value="PHOSPHATIDYLGLYCEROL_PHOSPHATIDYLINOSITOL TRANSFER PROTEIN"/>
    <property type="match status" value="1"/>
</dbReference>
<dbReference type="Pfam" id="PF02221">
    <property type="entry name" value="E1_DerP2_DerF2"/>
    <property type="match status" value="1"/>
</dbReference>
<dbReference type="InterPro" id="IPR039670">
    <property type="entry name" value="NPC2-like"/>
</dbReference>
<evidence type="ECO:0000313" key="7">
    <source>
        <dbReference type="EMBL" id="QHU12284.1"/>
    </source>
</evidence>
<dbReference type="Gene3D" id="2.60.40.770">
    <property type="match status" value="1"/>
</dbReference>
<dbReference type="SUPFAM" id="SSF81296">
    <property type="entry name" value="E set domains"/>
    <property type="match status" value="1"/>
</dbReference>
<proteinExistence type="predicted"/>
<accession>A0A6C0K829</accession>
<feature type="domain" description="MD-2-related lipid-recognition" evidence="6">
    <location>
        <begin position="17"/>
        <end position="130"/>
    </location>
</feature>
<dbReference type="GO" id="GO:0015918">
    <property type="term" value="P:sterol transport"/>
    <property type="evidence" value="ECO:0007669"/>
    <property type="project" value="InterPro"/>
</dbReference>
<evidence type="ECO:0000256" key="3">
    <source>
        <dbReference type="ARBA" id="ARBA00022448"/>
    </source>
</evidence>
<protein>
    <recommendedName>
        <fullName evidence="6">MD-2-related lipid-recognition domain-containing protein</fullName>
    </recommendedName>
</protein>
<dbReference type="InterPro" id="IPR003172">
    <property type="entry name" value="ML_dom"/>
</dbReference>
<dbReference type="EMBL" id="MN740798">
    <property type="protein sequence ID" value="QHU12284.1"/>
    <property type="molecule type" value="Genomic_DNA"/>
</dbReference>
<evidence type="ECO:0000256" key="1">
    <source>
        <dbReference type="ARBA" id="ARBA00002053"/>
    </source>
</evidence>
<dbReference type="InterPro" id="IPR014756">
    <property type="entry name" value="Ig_E-set"/>
</dbReference>
<reference evidence="7" key="1">
    <citation type="journal article" date="2020" name="Nature">
        <title>Giant virus diversity and host interactions through global metagenomics.</title>
        <authorList>
            <person name="Schulz F."/>
            <person name="Roux S."/>
            <person name="Paez-Espino D."/>
            <person name="Jungbluth S."/>
            <person name="Walsh D.A."/>
            <person name="Denef V.J."/>
            <person name="McMahon K.D."/>
            <person name="Konstantinidis K.T."/>
            <person name="Eloe-Fadrosh E.A."/>
            <person name="Kyrpides N.C."/>
            <person name="Woyke T."/>
        </authorList>
    </citation>
    <scope>NUCLEOTIDE SEQUENCE</scope>
    <source>
        <strain evidence="7">GVMAG-S-1101171-110</strain>
    </source>
</reference>
<keyword evidence="5" id="KW-0445">Lipid transport</keyword>
<dbReference type="GO" id="GO:0032934">
    <property type="term" value="F:sterol binding"/>
    <property type="evidence" value="ECO:0007669"/>
    <property type="project" value="InterPro"/>
</dbReference>
<name>A0A6C0K829_9ZZZZ</name>
<comment type="function">
    <text evidence="1">Catalyzes the intermembrane transfer of phosphatidylglycerol and phosphatidylinositol.</text>
</comment>